<organism evidence="3 4">
    <name type="scientific">Pisum sativum</name>
    <name type="common">Garden pea</name>
    <name type="synonym">Lathyrus oleraceus</name>
    <dbReference type="NCBI Taxonomy" id="3888"/>
    <lineage>
        <taxon>Eukaryota</taxon>
        <taxon>Viridiplantae</taxon>
        <taxon>Streptophyta</taxon>
        <taxon>Embryophyta</taxon>
        <taxon>Tracheophyta</taxon>
        <taxon>Spermatophyta</taxon>
        <taxon>Magnoliopsida</taxon>
        <taxon>eudicotyledons</taxon>
        <taxon>Gunneridae</taxon>
        <taxon>Pentapetalae</taxon>
        <taxon>rosids</taxon>
        <taxon>fabids</taxon>
        <taxon>Fabales</taxon>
        <taxon>Fabaceae</taxon>
        <taxon>Papilionoideae</taxon>
        <taxon>50 kb inversion clade</taxon>
        <taxon>NPAAA clade</taxon>
        <taxon>Hologalegina</taxon>
        <taxon>IRL clade</taxon>
        <taxon>Fabeae</taxon>
        <taxon>Lathyrus</taxon>
    </lineage>
</organism>
<dbReference type="Pfam" id="PF22936">
    <property type="entry name" value="Pol_BBD"/>
    <property type="match status" value="1"/>
</dbReference>
<dbReference type="AlphaFoldDB" id="A0A9D4WSJ3"/>
<evidence type="ECO:0000256" key="1">
    <source>
        <dbReference type="SAM" id="MobiDB-lite"/>
    </source>
</evidence>
<feature type="domain" description="Retrovirus-related Pol polyprotein from transposon TNT 1-94-like beta-barrel" evidence="2">
    <location>
        <begin position="48"/>
        <end position="89"/>
    </location>
</feature>
<dbReference type="EMBL" id="JAMSHJ010000005">
    <property type="protein sequence ID" value="KAI5406952.1"/>
    <property type="molecule type" value="Genomic_DNA"/>
</dbReference>
<keyword evidence="4" id="KW-1185">Reference proteome</keyword>
<reference evidence="3 4" key="1">
    <citation type="journal article" date="2022" name="Nat. Genet.">
        <title>Improved pea reference genome and pan-genome highlight genomic features and evolutionary characteristics.</title>
        <authorList>
            <person name="Yang T."/>
            <person name="Liu R."/>
            <person name="Luo Y."/>
            <person name="Hu S."/>
            <person name="Wang D."/>
            <person name="Wang C."/>
            <person name="Pandey M.K."/>
            <person name="Ge S."/>
            <person name="Xu Q."/>
            <person name="Li N."/>
            <person name="Li G."/>
            <person name="Huang Y."/>
            <person name="Saxena R.K."/>
            <person name="Ji Y."/>
            <person name="Li M."/>
            <person name="Yan X."/>
            <person name="He Y."/>
            <person name="Liu Y."/>
            <person name="Wang X."/>
            <person name="Xiang C."/>
            <person name="Varshney R.K."/>
            <person name="Ding H."/>
            <person name="Gao S."/>
            <person name="Zong X."/>
        </authorList>
    </citation>
    <scope>NUCLEOTIDE SEQUENCE [LARGE SCALE GENOMIC DNA]</scope>
    <source>
        <strain evidence="3 4">cv. Zhongwan 6</strain>
    </source>
</reference>
<feature type="region of interest" description="Disordered" evidence="1">
    <location>
        <begin position="1"/>
        <end position="56"/>
    </location>
</feature>
<comment type="caution">
    <text evidence="3">The sequence shown here is derived from an EMBL/GenBank/DDBJ whole genome shotgun (WGS) entry which is preliminary data.</text>
</comment>
<sequence length="97" mass="10779">MANNNNGWSSSSQNYTRSNHGDQPQPEYEGSVLPTRNLDEGRSPSHTWIVDSEASDRMTGESTLFSSYSPCADNQKIKIADDSFSAIAGFELEEDDW</sequence>
<dbReference type="Proteomes" id="UP001058974">
    <property type="component" value="Chromosome 5"/>
</dbReference>
<name>A0A9D4WSJ3_PEA</name>
<evidence type="ECO:0000313" key="4">
    <source>
        <dbReference type="Proteomes" id="UP001058974"/>
    </source>
</evidence>
<evidence type="ECO:0000313" key="3">
    <source>
        <dbReference type="EMBL" id="KAI5406952.1"/>
    </source>
</evidence>
<accession>A0A9D4WSJ3</accession>
<gene>
    <name evidence="3" type="ORF">KIW84_053271</name>
</gene>
<dbReference type="Gramene" id="Psat05G0327100-T1">
    <property type="protein sequence ID" value="KAI5406952.1"/>
    <property type="gene ID" value="KIW84_053271"/>
</dbReference>
<dbReference type="InterPro" id="IPR054722">
    <property type="entry name" value="PolX-like_BBD"/>
</dbReference>
<proteinExistence type="predicted"/>
<evidence type="ECO:0000259" key="2">
    <source>
        <dbReference type="Pfam" id="PF22936"/>
    </source>
</evidence>
<protein>
    <recommendedName>
        <fullName evidence="2">Retrovirus-related Pol polyprotein from transposon TNT 1-94-like beta-barrel domain-containing protein</fullName>
    </recommendedName>
</protein>
<feature type="compositionally biased region" description="Low complexity" evidence="1">
    <location>
        <begin position="1"/>
        <end position="14"/>
    </location>
</feature>